<evidence type="ECO:0000313" key="1">
    <source>
        <dbReference type="EMBL" id="CAI9732960.1"/>
    </source>
</evidence>
<sequence length="73" mass="8355">MRRPTRNYIQIIHFFENGEVDVYFSSFKHGSSAQSLIKLSSESVKPRCEIYSTLGNESESSEPGLHIYILNIC</sequence>
<evidence type="ECO:0000313" key="2">
    <source>
        <dbReference type="Proteomes" id="UP001162480"/>
    </source>
</evidence>
<dbReference type="Proteomes" id="UP001162480">
    <property type="component" value="Chromosome 14"/>
</dbReference>
<dbReference type="EMBL" id="OX597827">
    <property type="protein sequence ID" value="CAI9732960.1"/>
    <property type="molecule type" value="Genomic_DNA"/>
</dbReference>
<proteinExistence type="predicted"/>
<dbReference type="AlphaFoldDB" id="A0AA36BEJ6"/>
<organism evidence="1 2">
    <name type="scientific">Octopus vulgaris</name>
    <name type="common">Common octopus</name>
    <dbReference type="NCBI Taxonomy" id="6645"/>
    <lineage>
        <taxon>Eukaryota</taxon>
        <taxon>Metazoa</taxon>
        <taxon>Spiralia</taxon>
        <taxon>Lophotrochozoa</taxon>
        <taxon>Mollusca</taxon>
        <taxon>Cephalopoda</taxon>
        <taxon>Coleoidea</taxon>
        <taxon>Octopodiformes</taxon>
        <taxon>Octopoda</taxon>
        <taxon>Incirrata</taxon>
        <taxon>Octopodidae</taxon>
        <taxon>Octopus</taxon>
    </lineage>
</organism>
<gene>
    <name evidence="1" type="ORF">OCTVUL_1B010380</name>
</gene>
<accession>A0AA36BEJ6</accession>
<keyword evidence="2" id="KW-1185">Reference proteome</keyword>
<protein>
    <submittedName>
        <fullName evidence="1">Uncharacterized protein</fullName>
    </submittedName>
</protein>
<reference evidence="1" key="1">
    <citation type="submission" date="2023-08" db="EMBL/GenBank/DDBJ databases">
        <authorList>
            <person name="Alioto T."/>
            <person name="Alioto T."/>
            <person name="Gomez Garrido J."/>
        </authorList>
    </citation>
    <scope>NUCLEOTIDE SEQUENCE</scope>
</reference>
<name>A0AA36BEJ6_OCTVU</name>